<keyword evidence="3" id="KW-0511">Multifunctional enzyme</keyword>
<comment type="function">
    <text evidence="3">Catalyzes two sequential steps in the biosynthesis of coenzyme A. In the first step cysteine is conjugated to 4'-phosphopantothenate to form 4-phosphopantothenoylcysteine. In the second step the latter compound is decarboxylated to form 4'-phosphopantotheine.</text>
</comment>
<comment type="catalytic activity">
    <reaction evidence="3 4">
        <text>N-[(R)-4-phosphopantothenoyl]-L-cysteine + H(+) = (R)-4'-phosphopantetheine + CO2</text>
        <dbReference type="Rhea" id="RHEA:16793"/>
        <dbReference type="ChEBI" id="CHEBI:15378"/>
        <dbReference type="ChEBI" id="CHEBI:16526"/>
        <dbReference type="ChEBI" id="CHEBI:59458"/>
        <dbReference type="ChEBI" id="CHEBI:61723"/>
        <dbReference type="EC" id="4.1.1.36"/>
    </reaction>
</comment>
<keyword evidence="3 4" id="KW-0436">Ligase</keyword>
<reference evidence="7 8" key="1">
    <citation type="submission" date="2022-05" db="EMBL/GenBank/DDBJ databases">
        <title>Sporolactobacillus sp nov CPB3-1, isolated from tree bark (Mangifera indica L.).</title>
        <authorList>
            <person name="Phuengjayaem S."/>
            <person name="Tanasupawat S."/>
        </authorList>
    </citation>
    <scope>NUCLEOTIDE SEQUENCE [LARGE SCALE GENOMIC DNA]</scope>
    <source>
        <strain evidence="7 8">CPB3-1</strain>
    </source>
</reference>
<evidence type="ECO:0000256" key="4">
    <source>
        <dbReference type="RuleBase" id="RU364078"/>
    </source>
</evidence>
<evidence type="ECO:0000259" key="6">
    <source>
        <dbReference type="Pfam" id="PF04127"/>
    </source>
</evidence>
<evidence type="ECO:0000256" key="3">
    <source>
        <dbReference type="HAMAP-Rule" id="MF_02225"/>
    </source>
</evidence>
<feature type="domain" description="DNA/pantothenate metabolism flavoprotein C-terminal" evidence="6">
    <location>
        <begin position="185"/>
        <end position="389"/>
    </location>
</feature>
<dbReference type="NCBIfam" id="TIGR00521">
    <property type="entry name" value="coaBC_dfp"/>
    <property type="match status" value="1"/>
</dbReference>
<evidence type="ECO:0000256" key="1">
    <source>
        <dbReference type="ARBA" id="ARBA00022793"/>
    </source>
</evidence>
<comment type="caution">
    <text evidence="3">Lacks conserved residue(s) required for the propagation of feature annotation.</text>
</comment>
<dbReference type="InterPro" id="IPR007085">
    <property type="entry name" value="DNA/pantothenate-metab_flavo_C"/>
</dbReference>
<gene>
    <name evidence="3 7" type="primary">coaBC</name>
    <name evidence="7" type="ORF">M3N64_03000</name>
</gene>
<protein>
    <recommendedName>
        <fullName evidence="3">Coenzyme A biosynthesis bifunctional protein CoaBC</fullName>
    </recommendedName>
    <alternativeName>
        <fullName evidence="3">DNA/pantothenate metabolism flavoprotein</fullName>
    </alternativeName>
    <alternativeName>
        <fullName evidence="3">Phosphopantothenoylcysteine synthetase/decarboxylase</fullName>
        <shortName evidence="3">PPCS-PPCDC</shortName>
    </alternativeName>
    <domain>
        <recommendedName>
            <fullName evidence="3">Phosphopantothenoylcysteine decarboxylase</fullName>
            <shortName evidence="3">PPC decarboxylase</shortName>
            <shortName evidence="3">PPC-DC</shortName>
            <ecNumber evidence="3">4.1.1.36</ecNumber>
        </recommendedName>
        <alternativeName>
            <fullName evidence="3">CoaC</fullName>
        </alternativeName>
    </domain>
    <domain>
        <recommendedName>
            <fullName evidence="3">Phosphopantothenate--cysteine ligase</fullName>
            <ecNumber evidence="3">6.3.2.5</ecNumber>
        </recommendedName>
        <alternativeName>
            <fullName evidence="3">CoaB</fullName>
        </alternativeName>
        <alternativeName>
            <fullName evidence="3">Phosphopantothenoylcysteine synthetase</fullName>
            <shortName evidence="3">PPC synthetase</shortName>
            <shortName evidence="3">PPC-S</shortName>
        </alternativeName>
    </domain>
</protein>
<comment type="cofactor">
    <cofactor evidence="3">
        <name>FMN</name>
        <dbReference type="ChEBI" id="CHEBI:58210"/>
    </cofactor>
    <text evidence="3">Binds 1 FMN per subunit.</text>
</comment>
<evidence type="ECO:0000313" key="7">
    <source>
        <dbReference type="EMBL" id="MCL1630911.1"/>
    </source>
</evidence>
<dbReference type="InterPro" id="IPR035929">
    <property type="entry name" value="CoaB-like_sf"/>
</dbReference>
<dbReference type="EC" id="6.3.2.5" evidence="3"/>
<dbReference type="PANTHER" id="PTHR14359:SF6">
    <property type="entry name" value="PHOSPHOPANTOTHENOYLCYSTEINE DECARBOXYLASE"/>
    <property type="match status" value="1"/>
</dbReference>
<dbReference type="EC" id="4.1.1.36" evidence="3"/>
<feature type="binding site" evidence="3">
    <location>
        <position position="277"/>
    </location>
    <ligand>
        <name>CTP</name>
        <dbReference type="ChEBI" id="CHEBI:37563"/>
    </ligand>
</feature>
<dbReference type="SUPFAM" id="SSF52507">
    <property type="entry name" value="Homo-oligomeric flavin-containing Cys decarboxylases, HFCD"/>
    <property type="match status" value="1"/>
</dbReference>
<comment type="pathway">
    <text evidence="3 4">Cofactor biosynthesis; coenzyme A biosynthesis; CoA from (R)-pantothenate: step 3/5.</text>
</comment>
<comment type="pathway">
    <text evidence="3 4">Cofactor biosynthesis; coenzyme A biosynthesis; CoA from (R)-pantothenate: step 2/5.</text>
</comment>
<keyword evidence="3" id="KW-0460">Magnesium</keyword>
<keyword evidence="3 4" id="KW-0288">FMN</keyword>
<dbReference type="GO" id="GO:0004633">
    <property type="term" value="F:phosphopantothenoylcysteine decarboxylase activity"/>
    <property type="evidence" value="ECO:0007669"/>
    <property type="project" value="UniProtKB-EC"/>
</dbReference>
<comment type="similarity">
    <text evidence="3 4">In the N-terminal section; belongs to the HFCD (homo-oligomeric flavin containing Cys decarboxylase) superfamily.</text>
</comment>
<comment type="caution">
    <text evidence="7">The sequence shown here is derived from an EMBL/GenBank/DDBJ whole genome shotgun (WGS) entry which is preliminary data.</text>
</comment>
<dbReference type="SUPFAM" id="SSF102645">
    <property type="entry name" value="CoaB-like"/>
    <property type="match status" value="1"/>
</dbReference>
<dbReference type="EMBL" id="JAMAST010000002">
    <property type="protein sequence ID" value="MCL1630911.1"/>
    <property type="molecule type" value="Genomic_DNA"/>
</dbReference>
<keyword evidence="8" id="KW-1185">Reference proteome</keyword>
<feature type="binding site" evidence="3">
    <location>
        <position position="339"/>
    </location>
    <ligand>
        <name>CTP</name>
        <dbReference type="ChEBI" id="CHEBI:37563"/>
    </ligand>
</feature>
<evidence type="ECO:0000256" key="2">
    <source>
        <dbReference type="ARBA" id="ARBA00023239"/>
    </source>
</evidence>
<feature type="binding site" evidence="3">
    <location>
        <position position="287"/>
    </location>
    <ligand>
        <name>CTP</name>
        <dbReference type="ChEBI" id="CHEBI:37563"/>
    </ligand>
</feature>
<dbReference type="RefSeq" id="WP_249097235.1">
    <property type="nucleotide sequence ID" value="NZ_JAMAST010000002.1"/>
</dbReference>
<name>A0ABT0M7S5_9BACL</name>
<dbReference type="Pfam" id="PF04127">
    <property type="entry name" value="DFP"/>
    <property type="match status" value="1"/>
</dbReference>
<proteinExistence type="inferred from homology"/>
<comment type="cofactor">
    <cofactor evidence="3">
        <name>Mg(2+)</name>
        <dbReference type="ChEBI" id="CHEBI:18420"/>
    </cofactor>
</comment>
<keyword evidence="3 4" id="KW-0285">Flavoprotein</keyword>
<comment type="function">
    <text evidence="4">Catalyzes two steps in the biosynthesis of coenzyme A. In the first step cysteine is conjugated to 4'-phosphopantothenate to form 4-phosphopantothenoylcysteine, in the latter compound is decarboxylated to form 4'-phosphopantotheine.</text>
</comment>
<dbReference type="Gene3D" id="3.40.50.1950">
    <property type="entry name" value="Flavin prenyltransferase-like"/>
    <property type="match status" value="1"/>
</dbReference>
<dbReference type="InterPro" id="IPR005252">
    <property type="entry name" value="CoaBC"/>
</dbReference>
<keyword evidence="3" id="KW-0479">Metal-binding</keyword>
<dbReference type="HAMAP" id="MF_02225">
    <property type="entry name" value="CoaBC"/>
    <property type="match status" value="1"/>
</dbReference>
<feature type="active site" description="Proton donor" evidence="3">
    <location>
        <position position="158"/>
    </location>
</feature>
<dbReference type="InterPro" id="IPR003382">
    <property type="entry name" value="Flavoprotein"/>
</dbReference>
<evidence type="ECO:0000259" key="5">
    <source>
        <dbReference type="Pfam" id="PF02441"/>
    </source>
</evidence>
<comment type="similarity">
    <text evidence="3 4">In the C-terminal section; belongs to the PPC synthetase family.</text>
</comment>
<dbReference type="PANTHER" id="PTHR14359">
    <property type="entry name" value="HOMO-OLIGOMERIC FLAVIN CONTAINING CYS DECARBOXYLASE FAMILY"/>
    <property type="match status" value="1"/>
</dbReference>
<sequence>MALKGKKIVLGITGGIAAYKAADLTSRLVKSGADVHVLMTESAKKFIGPVTFQALTGHRVYDQVITDEKEGQIAHIDLADEADLFIIAPATANTIARLASGMADDMLTASVLATHAPVWIAPAMNVNMYAHAAVSHNLHILESYGYHLIGPEKGRLACGWTGAGRMTEPGDIVHEAEDYFSFQSLAGKRVLVTAGPTKEALDPIRFFSNHSSGKMGAAIAEAAYRAGAEVILITGAKLNVDPGITTIEVVTALDMHREVLNWYPGVDAVIKAAAVADYRPARISRSKIKKTDESMTITMVRNPDILKELGEKKQHQLLIGFAAETDHLDDYAVQKLEKKHLDMLVANHAADGFGGDTNKVTFYYADGKKQTFDTMPKQQIGTRICNALASLFETSETK</sequence>
<feature type="region of interest" description="Phosphopantothenate--cysteine ligase" evidence="3">
    <location>
        <begin position="190"/>
        <end position="398"/>
    </location>
</feature>
<feature type="domain" description="Flavoprotein" evidence="5">
    <location>
        <begin position="6"/>
        <end position="178"/>
    </location>
</feature>
<dbReference type="Proteomes" id="UP001203004">
    <property type="component" value="Unassembled WGS sequence"/>
</dbReference>
<feature type="binding site" evidence="3">
    <location>
        <position position="321"/>
    </location>
    <ligand>
        <name>CTP</name>
        <dbReference type="ChEBI" id="CHEBI:37563"/>
    </ligand>
</feature>
<dbReference type="Gene3D" id="3.40.50.10300">
    <property type="entry name" value="CoaB-like"/>
    <property type="match status" value="1"/>
</dbReference>
<keyword evidence="2 3" id="KW-0456">Lyase</keyword>
<dbReference type="Pfam" id="PF02441">
    <property type="entry name" value="Flavoprotein"/>
    <property type="match status" value="1"/>
</dbReference>
<dbReference type="GO" id="GO:0004632">
    <property type="term" value="F:phosphopantothenate--cysteine ligase activity"/>
    <property type="evidence" value="ECO:0007669"/>
    <property type="project" value="UniProtKB-EC"/>
</dbReference>
<organism evidence="7 8">
    <name type="scientific">Sporolactobacillus mangiferae</name>
    <dbReference type="NCBI Taxonomy" id="2940498"/>
    <lineage>
        <taxon>Bacteria</taxon>
        <taxon>Bacillati</taxon>
        <taxon>Bacillota</taxon>
        <taxon>Bacilli</taxon>
        <taxon>Bacillales</taxon>
        <taxon>Sporolactobacillaceae</taxon>
        <taxon>Sporolactobacillus</taxon>
    </lineage>
</organism>
<feature type="binding site" evidence="3">
    <location>
        <position position="335"/>
    </location>
    <ligand>
        <name>CTP</name>
        <dbReference type="ChEBI" id="CHEBI:37563"/>
    </ligand>
</feature>
<feature type="region of interest" description="Phosphopantothenoylcysteine decarboxylase" evidence="3">
    <location>
        <begin position="1"/>
        <end position="189"/>
    </location>
</feature>
<dbReference type="InterPro" id="IPR036551">
    <property type="entry name" value="Flavin_trans-like"/>
</dbReference>
<comment type="catalytic activity">
    <reaction evidence="3 4">
        <text>(R)-4'-phosphopantothenate + L-cysteine + CTP = N-[(R)-4-phosphopantothenoyl]-L-cysteine + CMP + diphosphate + H(+)</text>
        <dbReference type="Rhea" id="RHEA:19397"/>
        <dbReference type="ChEBI" id="CHEBI:10986"/>
        <dbReference type="ChEBI" id="CHEBI:15378"/>
        <dbReference type="ChEBI" id="CHEBI:33019"/>
        <dbReference type="ChEBI" id="CHEBI:35235"/>
        <dbReference type="ChEBI" id="CHEBI:37563"/>
        <dbReference type="ChEBI" id="CHEBI:59458"/>
        <dbReference type="ChEBI" id="CHEBI:60377"/>
        <dbReference type="EC" id="6.3.2.5"/>
    </reaction>
</comment>
<evidence type="ECO:0000313" key="8">
    <source>
        <dbReference type="Proteomes" id="UP001203004"/>
    </source>
</evidence>
<accession>A0ABT0M7S5</accession>
<keyword evidence="1 3" id="KW-0210">Decarboxylase</keyword>
<feature type="binding site" evidence="3">
    <location>
        <begin position="303"/>
        <end position="306"/>
    </location>
    <ligand>
        <name>CTP</name>
        <dbReference type="ChEBI" id="CHEBI:37563"/>
    </ligand>
</feature>